<organism evidence="1">
    <name type="scientific">termite gut metagenome</name>
    <dbReference type="NCBI Taxonomy" id="433724"/>
    <lineage>
        <taxon>unclassified sequences</taxon>
        <taxon>metagenomes</taxon>
        <taxon>organismal metagenomes</taxon>
    </lineage>
</organism>
<accession>A0A5J4S7P7</accession>
<protein>
    <recommendedName>
        <fullName evidence="2">Outer membrane protein beta-barrel domain-containing protein</fullName>
    </recommendedName>
</protein>
<evidence type="ECO:0000313" key="1">
    <source>
        <dbReference type="EMBL" id="KAA6342156.1"/>
    </source>
</evidence>
<name>A0A5J4S7P7_9ZZZZ</name>
<dbReference type="EMBL" id="SNRY01000342">
    <property type="protein sequence ID" value="KAA6342156.1"/>
    <property type="molecule type" value="Genomic_DNA"/>
</dbReference>
<evidence type="ECO:0008006" key="2">
    <source>
        <dbReference type="Google" id="ProtNLM"/>
    </source>
</evidence>
<reference evidence="1" key="1">
    <citation type="submission" date="2019-03" db="EMBL/GenBank/DDBJ databases">
        <title>Single cell metagenomics reveals metabolic interactions within the superorganism composed of flagellate Streblomastix strix and complex community of Bacteroidetes bacteria on its surface.</title>
        <authorList>
            <person name="Treitli S.C."/>
            <person name="Kolisko M."/>
            <person name="Husnik F."/>
            <person name="Keeling P."/>
            <person name="Hampl V."/>
        </authorList>
    </citation>
    <scope>NUCLEOTIDE SEQUENCE</scope>
    <source>
        <strain evidence="1">STM</strain>
    </source>
</reference>
<comment type="caution">
    <text evidence="1">The sequence shown here is derived from an EMBL/GenBank/DDBJ whole genome shotgun (WGS) entry which is preliminary data.</text>
</comment>
<sequence length="227" mass="25684">MKKLIIFLLLYCPVNAYTQGWSLDYSIGYGTYQLDNIKSIQYAMLTSYGLKNTDCFPDYITHSVALGFITGHHHFGSNFSYLTTGGRLHRADYSGSYTVDMIMNGYRLGAFYRYYINTGFSPLDIYLQLSPGAMFSNLNMKEQVNIYSESAHETMKLKGVGIYLEPTIGATYHLTNWLHFSMGGGYEADFLGTLNLSGQKTQIKAHWNGFRLYGGFVFILPTKKSTL</sequence>
<proteinExistence type="predicted"/>
<dbReference type="AlphaFoldDB" id="A0A5J4S7P7"/>
<gene>
    <name evidence="1" type="ORF">EZS27_010081</name>
</gene>